<comment type="caution">
    <text evidence="1">The sequence shown here is derived from an EMBL/GenBank/DDBJ whole genome shotgun (WGS) entry which is preliminary data.</text>
</comment>
<proteinExistence type="predicted"/>
<name>A0ABN9H2V2_9NEOB</name>
<evidence type="ECO:0000313" key="2">
    <source>
        <dbReference type="Proteomes" id="UP001162483"/>
    </source>
</evidence>
<accession>A0ABN9H2V2</accession>
<sequence length="81" mass="8893">MTEGGQCMLKCTVRRSRQLSAESIAKDLQTFCVVFRLAQQQCVESFMEWVSIDEQLHLSLTSPSSVQSVGCSGVKHAVTGL</sequence>
<gene>
    <name evidence="1" type="ORF">SPARVUS_LOCUS15237807</name>
</gene>
<dbReference type="Proteomes" id="UP001162483">
    <property type="component" value="Unassembled WGS sequence"/>
</dbReference>
<evidence type="ECO:0000313" key="1">
    <source>
        <dbReference type="EMBL" id="CAI9615469.1"/>
    </source>
</evidence>
<feature type="non-terminal residue" evidence="1">
    <location>
        <position position="81"/>
    </location>
</feature>
<dbReference type="EMBL" id="CATNWA010019880">
    <property type="protein sequence ID" value="CAI9615469.1"/>
    <property type="molecule type" value="Genomic_DNA"/>
</dbReference>
<keyword evidence="2" id="KW-1185">Reference proteome</keyword>
<reference evidence="1" key="1">
    <citation type="submission" date="2023-05" db="EMBL/GenBank/DDBJ databases">
        <authorList>
            <person name="Stuckert A."/>
        </authorList>
    </citation>
    <scope>NUCLEOTIDE SEQUENCE</scope>
</reference>
<organism evidence="1 2">
    <name type="scientific">Staurois parvus</name>
    <dbReference type="NCBI Taxonomy" id="386267"/>
    <lineage>
        <taxon>Eukaryota</taxon>
        <taxon>Metazoa</taxon>
        <taxon>Chordata</taxon>
        <taxon>Craniata</taxon>
        <taxon>Vertebrata</taxon>
        <taxon>Euteleostomi</taxon>
        <taxon>Amphibia</taxon>
        <taxon>Batrachia</taxon>
        <taxon>Anura</taxon>
        <taxon>Neobatrachia</taxon>
        <taxon>Ranoidea</taxon>
        <taxon>Ranidae</taxon>
        <taxon>Staurois</taxon>
    </lineage>
</organism>
<protein>
    <submittedName>
        <fullName evidence="1">Uncharacterized protein</fullName>
    </submittedName>
</protein>